<sequence length="383" mass="43163">MNTLTLQGPDDSSVTPLSNIFIDQYMPGASGDFVKVYLYFLRYSACPGAGVSLASAADTFCMTESDIVRALKYWEREGLILLGYTDRLITSIRLLPITDTSCQPQTEMPVPQAAAGPSESEPAITIAEPIMPDTAGPTNMYNGTPAYSAADLEHFKKDKGQQLFFVIEQYLGKPLGSTDINIIVFIGEQLGFSADLIEYLFEYCVSNDHYSIHYIEKTAIAWAKDGIDTVAKAKARTTYYNKTCFEILRAFGITNRNPAPGEMEHIRRWTREYGFPMPVILEACRRTIEATHQPSFAYAQGILERWYKNNVGSLDDVKRLDNIHEKEKAEAAKRQESTGTADGSKDHNARKTNRFHNFDQRSYDYDQLEQVLWGRSMKNNDGR</sequence>
<organism evidence="4 5">
    <name type="scientific">Catenibacillus scindens</name>
    <dbReference type="NCBI Taxonomy" id="673271"/>
    <lineage>
        <taxon>Bacteria</taxon>
        <taxon>Bacillati</taxon>
        <taxon>Bacillota</taxon>
        <taxon>Clostridia</taxon>
        <taxon>Lachnospirales</taxon>
        <taxon>Lachnospiraceae</taxon>
        <taxon>Catenibacillus</taxon>
    </lineage>
</organism>
<dbReference type="SUPFAM" id="SSF158499">
    <property type="entry name" value="DnaD domain-like"/>
    <property type="match status" value="2"/>
</dbReference>
<dbReference type="Gene3D" id="1.10.10.630">
    <property type="entry name" value="DnaD domain-like"/>
    <property type="match status" value="2"/>
</dbReference>
<feature type="domain" description="DnaB/C C-terminal" evidence="3">
    <location>
        <begin position="164"/>
        <end position="236"/>
    </location>
</feature>
<dbReference type="InterPro" id="IPR053162">
    <property type="entry name" value="DnaD"/>
</dbReference>
<dbReference type="AlphaFoldDB" id="A0A7W8H917"/>
<feature type="compositionally biased region" description="Basic and acidic residues" evidence="2">
    <location>
        <begin position="327"/>
        <end position="336"/>
    </location>
</feature>
<protein>
    <submittedName>
        <fullName evidence="4">DnaD/phage-associated family protein</fullName>
    </submittedName>
</protein>
<accession>A0A7W8H917</accession>
<dbReference type="RefSeq" id="WP_183771042.1">
    <property type="nucleotide sequence ID" value="NZ_JACHFW010000001.1"/>
</dbReference>
<dbReference type="Proteomes" id="UP000543642">
    <property type="component" value="Unassembled WGS sequence"/>
</dbReference>
<dbReference type="Pfam" id="PF07261">
    <property type="entry name" value="DnaB_2"/>
    <property type="match status" value="2"/>
</dbReference>
<dbReference type="PANTHER" id="PTHR37293:SF5">
    <property type="entry name" value="DNA REPLICATION PROTEIN"/>
    <property type="match status" value="1"/>
</dbReference>
<dbReference type="PANTHER" id="PTHR37293">
    <property type="entry name" value="PHAGE REPLICATION PROTEIN-RELATED"/>
    <property type="match status" value="1"/>
</dbReference>
<evidence type="ECO:0000313" key="4">
    <source>
        <dbReference type="EMBL" id="MBB5263382.1"/>
    </source>
</evidence>
<proteinExistence type="inferred from homology"/>
<dbReference type="InterPro" id="IPR017019">
    <property type="entry name" value="DNA_replication_prd_bac"/>
</dbReference>
<name>A0A7W8H917_9FIRM</name>
<dbReference type="EMBL" id="JACHFW010000001">
    <property type="protein sequence ID" value="MBB5263382.1"/>
    <property type="molecule type" value="Genomic_DNA"/>
</dbReference>
<evidence type="ECO:0000313" key="5">
    <source>
        <dbReference type="Proteomes" id="UP000543642"/>
    </source>
</evidence>
<dbReference type="NCBIfam" id="TIGR01446">
    <property type="entry name" value="DnaD_dom"/>
    <property type="match status" value="2"/>
</dbReference>
<keyword evidence="5" id="KW-1185">Reference proteome</keyword>
<evidence type="ECO:0000259" key="3">
    <source>
        <dbReference type="Pfam" id="PF07261"/>
    </source>
</evidence>
<comment type="similarity">
    <text evidence="1">Belongs to the DnaB/DnaD family.</text>
</comment>
<evidence type="ECO:0000256" key="1">
    <source>
        <dbReference type="ARBA" id="ARBA00093462"/>
    </source>
</evidence>
<dbReference type="InterPro" id="IPR006343">
    <property type="entry name" value="DnaB/C_C"/>
</dbReference>
<dbReference type="PIRSF" id="PIRSF033722">
    <property type="entry name" value="DnaD_CA_C3587_prd"/>
    <property type="match status" value="1"/>
</dbReference>
<reference evidence="4 5" key="1">
    <citation type="submission" date="2020-08" db="EMBL/GenBank/DDBJ databases">
        <title>Genomic Encyclopedia of Type Strains, Phase IV (KMG-IV): sequencing the most valuable type-strain genomes for metagenomic binning, comparative biology and taxonomic classification.</title>
        <authorList>
            <person name="Goeker M."/>
        </authorList>
    </citation>
    <scope>NUCLEOTIDE SEQUENCE [LARGE SCALE GENOMIC DNA]</scope>
    <source>
        <strain evidence="4 5">DSM 106146</strain>
    </source>
</reference>
<gene>
    <name evidence="4" type="ORF">HNP82_000476</name>
</gene>
<dbReference type="InterPro" id="IPR034829">
    <property type="entry name" value="DnaD-like_sf"/>
</dbReference>
<feature type="region of interest" description="Disordered" evidence="2">
    <location>
        <begin position="327"/>
        <end position="358"/>
    </location>
</feature>
<evidence type="ECO:0000256" key="2">
    <source>
        <dbReference type="SAM" id="MobiDB-lite"/>
    </source>
</evidence>
<feature type="domain" description="DnaB/C C-terminal" evidence="3">
    <location>
        <begin position="255"/>
        <end position="318"/>
    </location>
</feature>
<comment type="caution">
    <text evidence="4">The sequence shown here is derived from an EMBL/GenBank/DDBJ whole genome shotgun (WGS) entry which is preliminary data.</text>
</comment>